<dbReference type="OrthoDB" id="2838806at2"/>
<dbReference type="AlphaFoldDB" id="A0A023DEY6"/>
<proteinExistence type="predicted"/>
<evidence type="ECO:0000313" key="1">
    <source>
        <dbReference type="EMBL" id="GAJ39844.1"/>
    </source>
</evidence>
<organism evidence="1 2">
    <name type="scientific">Parageobacillus caldoxylosilyticus NBRC 107762</name>
    <dbReference type="NCBI Taxonomy" id="1220594"/>
    <lineage>
        <taxon>Bacteria</taxon>
        <taxon>Bacillati</taxon>
        <taxon>Bacillota</taxon>
        <taxon>Bacilli</taxon>
        <taxon>Bacillales</taxon>
        <taxon>Anoxybacillaceae</taxon>
        <taxon>Saccharococcus</taxon>
    </lineage>
</organism>
<dbReference type="EMBL" id="BAWO01000029">
    <property type="protein sequence ID" value="GAJ39844.1"/>
    <property type="molecule type" value="Genomic_DNA"/>
</dbReference>
<protein>
    <submittedName>
        <fullName evidence="1">Uncharacterized protein</fullName>
    </submittedName>
</protein>
<reference evidence="1 2" key="1">
    <citation type="submission" date="2014-04" db="EMBL/GenBank/DDBJ databases">
        <title>Whole genome shotgun sequence of Geobacillus caldoxylosilyticus NBRC 107762.</title>
        <authorList>
            <person name="Hosoyama A."/>
            <person name="Hosoyama Y."/>
            <person name="Katano-Makiyama Y."/>
            <person name="Tsuchikane K."/>
            <person name="Ohji S."/>
            <person name="Ichikawa N."/>
            <person name="Yamazoe A."/>
            <person name="Fujita N."/>
        </authorList>
    </citation>
    <scope>NUCLEOTIDE SEQUENCE [LARGE SCALE GENOMIC DNA]</scope>
    <source>
        <strain evidence="1 2">NBRC 107762</strain>
    </source>
</reference>
<accession>A0A023DEY6</accession>
<dbReference type="RefSeq" id="WP_042409151.1">
    <property type="nucleotide sequence ID" value="NZ_BAWO01000029.1"/>
</dbReference>
<comment type="caution">
    <text evidence="1">The sequence shown here is derived from an EMBL/GenBank/DDBJ whole genome shotgun (WGS) entry which is preliminary data.</text>
</comment>
<gene>
    <name evidence="1" type="ORF">GCA01S_029_00220</name>
</gene>
<name>A0A023DEY6_9BACL</name>
<evidence type="ECO:0000313" key="2">
    <source>
        <dbReference type="Proteomes" id="UP000023561"/>
    </source>
</evidence>
<keyword evidence="2" id="KW-1185">Reference proteome</keyword>
<dbReference type="Proteomes" id="UP000023561">
    <property type="component" value="Unassembled WGS sequence"/>
</dbReference>
<sequence length="242" mass="28867">MDESKQKQKQFFFLLNEQLEKIRKEIREMFSNIDEQFDTMEKIAKWGAKNGWTFPPHTTMQECYDMINGKKQSEMDKEFEKHYGISENYEAMKRKLLSNTLYSQWKELIEDCFDNYERGRYKISIPSLFLILEGTVFDIVKDQDWKKAFKQMGNRLDHGSIKRPMFISVKEFIYNAYSYGNFDSATARPSLINRSWVLHGRDDIKEWKKVDALRLFNALYSLSFLKLQKEGETDEQKNCLGD</sequence>